<protein>
    <submittedName>
        <fullName evidence="2">Uncharacterized protein</fullName>
    </submittedName>
</protein>
<dbReference type="InterPro" id="IPR052109">
    <property type="entry name" value="SRRM_Domain-Containing"/>
</dbReference>
<dbReference type="AlphaFoldDB" id="A0A3G8JSY6"/>
<evidence type="ECO:0000256" key="1">
    <source>
        <dbReference type="SAM" id="MobiDB-lite"/>
    </source>
</evidence>
<dbReference type="KEGG" id="gom:D7316_04838"/>
<dbReference type="PANTHER" id="PTHR34755:SF3">
    <property type="entry name" value="SERINE_ARGININE REPETITIVE MATRIX PROTEIN 2"/>
    <property type="match status" value="1"/>
</dbReference>
<reference evidence="2 3" key="1">
    <citation type="submission" date="2018-11" db="EMBL/GenBank/DDBJ databases">
        <title>Gordonia insulae sp. nov., isolated from an island soil.</title>
        <authorList>
            <person name="Kim Y.S."/>
            <person name="Kim S.B."/>
        </authorList>
    </citation>
    <scope>NUCLEOTIDE SEQUENCE [LARGE SCALE GENOMIC DNA]</scope>
    <source>
        <strain evidence="2 3">MMS17-SY073</strain>
    </source>
</reference>
<name>A0A3G8JSY6_9ACTN</name>
<evidence type="ECO:0000313" key="3">
    <source>
        <dbReference type="Proteomes" id="UP000271469"/>
    </source>
</evidence>
<feature type="compositionally biased region" description="Low complexity" evidence="1">
    <location>
        <begin position="450"/>
        <end position="461"/>
    </location>
</feature>
<dbReference type="GO" id="GO:0003729">
    <property type="term" value="F:mRNA binding"/>
    <property type="evidence" value="ECO:0007669"/>
    <property type="project" value="TreeGrafter"/>
</dbReference>
<dbReference type="EMBL" id="CP033972">
    <property type="protein sequence ID" value="AZG48221.1"/>
    <property type="molecule type" value="Genomic_DNA"/>
</dbReference>
<dbReference type="PANTHER" id="PTHR34755">
    <property type="entry name" value="SERINE/ARGININE REPETITIVE MATRIX PROTEIN 3-RELATED"/>
    <property type="match status" value="1"/>
</dbReference>
<gene>
    <name evidence="2" type="ORF">D7316_04838</name>
</gene>
<feature type="compositionally biased region" description="Low complexity" evidence="1">
    <location>
        <begin position="519"/>
        <end position="609"/>
    </location>
</feature>
<keyword evidence="3" id="KW-1185">Reference proteome</keyword>
<feature type="region of interest" description="Disordered" evidence="1">
    <location>
        <begin position="435"/>
        <end position="609"/>
    </location>
</feature>
<accession>A0A3G8JSY6</accession>
<organism evidence="2 3">
    <name type="scientific">Gordonia insulae</name>
    <dbReference type="NCBI Taxonomy" id="2420509"/>
    <lineage>
        <taxon>Bacteria</taxon>
        <taxon>Bacillati</taxon>
        <taxon>Actinomycetota</taxon>
        <taxon>Actinomycetes</taxon>
        <taxon>Mycobacteriales</taxon>
        <taxon>Gordoniaceae</taxon>
        <taxon>Gordonia</taxon>
    </lineage>
</organism>
<proteinExistence type="predicted"/>
<evidence type="ECO:0000313" key="2">
    <source>
        <dbReference type="EMBL" id="AZG48221.1"/>
    </source>
</evidence>
<dbReference type="RefSeq" id="WP_232017051.1">
    <property type="nucleotide sequence ID" value="NZ_CP033972.1"/>
</dbReference>
<dbReference type="Proteomes" id="UP000271469">
    <property type="component" value="Chromosome"/>
</dbReference>
<feature type="compositionally biased region" description="Basic residues" evidence="1">
    <location>
        <begin position="8"/>
        <end position="26"/>
    </location>
</feature>
<feature type="region of interest" description="Disordered" evidence="1">
    <location>
        <begin position="1"/>
        <end position="26"/>
    </location>
</feature>
<sequence>MTDVGRNAIRRSRKQDRRLNRKQKRHRVAAGVAAMATVAAVGAGQAMTPQAAEAASISDILAGVTSGALGGNSGLGQLGALKDGLMEVVNGGGADIAEQWRIQLCGSGGSNGGADCSRSTGVGLAIVAPGRIELVPVAAWDTAAGVYNFFDAIDNVLPENWQIIPDLRDPEEPFGNATIIGDGFQFAFASTGGQATAISFLPVSLATAGASDGRTAYAFALVGMANAWTTDDITTSLVGIDLPITIPGIEHVSCYGGLTGAYAEGVGACANVLGTFDFRWKAANEVQFGLTDPTGVLFDPQTVLTNLITAVLTNVTGNGDLPITLSKDFGRLSFGGDYDLLSGNFVRFTSDYGSQAPTTIKWLGQQITLNPMVTVNGQQRPNHIGAPVIVWGELDTGEIIPIYYKPEIDLPFGLAPIGPVTFPPASSTTLTTSTLRAAPDDVDESAPAVTSARTDAATSDDTSTEPEAISGTDTSTSGVEATGSYVGKHRADDSAGGYVGKHRDDDSASGTGAQGSGSGEPASGGSATDSTDSGSSDSGSSDSGSSDSGSSDSSSSDSGSSDSSSADSSSSATDSGATDSGSTSGSGSSGSTSTGSGSSSSTSGSDSGD</sequence>